<evidence type="ECO:0000313" key="2">
    <source>
        <dbReference type="Proteomes" id="UP000664915"/>
    </source>
</evidence>
<dbReference type="RefSeq" id="YP_010670066.1">
    <property type="nucleotide sequence ID" value="NC_070963.1"/>
</dbReference>
<accession>A0A879R331</accession>
<protein>
    <submittedName>
        <fullName evidence="1">Uncharacterized protein</fullName>
    </submittedName>
</protein>
<dbReference type="KEGG" id="vg:77946261"/>
<name>A0A879R331_9CAUD</name>
<proteinExistence type="predicted"/>
<evidence type="ECO:0000313" key="1">
    <source>
        <dbReference type="EMBL" id="QPX48056.1"/>
    </source>
</evidence>
<organism evidence="1 2">
    <name type="scientific">Synechococcus phage S-SRM01</name>
    <dbReference type="NCBI Taxonomy" id="2781608"/>
    <lineage>
        <taxon>Viruses</taxon>
        <taxon>Duplodnaviria</taxon>
        <taxon>Heunggongvirae</taxon>
        <taxon>Uroviricota</taxon>
        <taxon>Caudoviricetes</taxon>
        <taxon>Pantevenvirales</taxon>
        <taxon>Kyanoviridae</taxon>
        <taxon>Serangoonvirus</taxon>
        <taxon>Serangoonvirus essarone</taxon>
    </lineage>
</organism>
<keyword evidence="2" id="KW-1185">Reference proteome</keyword>
<dbReference type="Proteomes" id="UP000664915">
    <property type="component" value="Segment"/>
</dbReference>
<reference evidence="1" key="1">
    <citation type="submission" date="2020-09" db="EMBL/GenBank/DDBJ databases">
        <authorList>
            <person name="Zhang D."/>
            <person name="Hatherill J.R."/>
            <person name="Ramirez J.F."/>
            <person name="Edinger B."/>
            <person name="Balarin R."/>
            <person name="Sullivan A."/>
            <person name="Humpal K.M."/>
            <person name="Guseva A."/>
            <person name="Butela K.A."/>
            <person name="Garlena R.A."/>
            <person name="Russell D.A."/>
            <person name="Pope W.H."/>
            <person name="Jacobs-Sera D."/>
            <person name="Hatfull G.F."/>
        </authorList>
    </citation>
    <scope>NUCLEOTIDE SEQUENCE</scope>
</reference>
<dbReference type="GeneID" id="77946261"/>
<sequence length="227" mass="26244">MTSQSPRIYIYKIIFEEVPYYYYGVHKEKKFNEEYFGSPVTHKWCWEFYTPKKQILEFFEFSDEGYIKAQEVEARLIRPVFNIDKWCLNENCLGVFSLEQKRKAGKIGGKNSYEMKLGVHGRTKEQKVEDAKKGGLIGGNISKELGLGINSLTSQERAENAKKGHIIQKELGLGLYGIPKEKRIETVKEVNSQRWECCKTGYISTSAGLTKYQKSRGIDTSKRRRLS</sequence>
<dbReference type="EMBL" id="MW015081">
    <property type="protein sequence ID" value="QPX48056.1"/>
    <property type="molecule type" value="Genomic_DNA"/>
</dbReference>